<feature type="compositionally biased region" description="Pro residues" evidence="1">
    <location>
        <begin position="654"/>
        <end position="664"/>
    </location>
</feature>
<feature type="region of interest" description="Disordered" evidence="1">
    <location>
        <begin position="342"/>
        <end position="369"/>
    </location>
</feature>
<organism evidence="2 3">
    <name type="scientific">Dispira parvispora</name>
    <dbReference type="NCBI Taxonomy" id="1520584"/>
    <lineage>
        <taxon>Eukaryota</taxon>
        <taxon>Fungi</taxon>
        <taxon>Fungi incertae sedis</taxon>
        <taxon>Zoopagomycota</taxon>
        <taxon>Kickxellomycotina</taxon>
        <taxon>Dimargaritomycetes</taxon>
        <taxon>Dimargaritales</taxon>
        <taxon>Dimargaritaceae</taxon>
        <taxon>Dispira</taxon>
    </lineage>
</organism>
<feature type="compositionally biased region" description="Polar residues" evidence="1">
    <location>
        <begin position="772"/>
        <end position="785"/>
    </location>
</feature>
<comment type="caution">
    <text evidence="2">The sequence shown here is derived from an EMBL/GenBank/DDBJ whole genome shotgun (WGS) entry which is preliminary data.</text>
</comment>
<feature type="region of interest" description="Disordered" evidence="1">
    <location>
        <begin position="48"/>
        <end position="69"/>
    </location>
</feature>
<sequence length="837" mass="89982">HHGVDDWSFLTLQTLNAQAAQLSDEHTAILTTPLPTVVPGLVTVVEGADTPTGSVSHSSDTQTSSPRIEPLQDQHDADVTLDPSLATLVLTKLALVANFTHSYLHTVAQIIDGFSHCFLCSSADHAPAQGDDLCMLDQHRMTSVIEPEGREKAWLALSQGISQAIDGFTKYLTGLLTSPSDMPSADKGISPASGNPALPNLAHLHSQQRTIPALFHCRLLHVLDEELARHEVLRSFARLDIFMGDLVTHCMDGWVHSLFSAHTREFCSLLRSALNQPWIVNPSSDDPAGPTRGILGQTLDDFGETLTMGCDTSTKSDETAECIFSMRNPNILPPLTPSSATGLPYTVSESSGAASLAPPSPPGSLGAGSLPLGTPAPLVGVPLLYDPSVPLRGPALVTLLEQLEKWFIRALEAEVCPTLQNLLHIDLNFGTQDQGKVTLLKRFELGLGAFLERLPAALIDLTTTPGLCIHQPGVLLTMTKLCQDFQAGVIDRIYQTFSASLLPSADWALGKPGLNIKFGRSIRPLSPGAARPTFGYDPKRISVVWNHGAQTIANRYVVLTVRALARLVQKDWSEHTDVEQSDSLATPQSVSQVWLDLAGRWLSYVENDVVTVLGHTNSASRKSSGDVTEPLRSLGRSVGYPLRSLTRTASRPKPTCPIEPPAGTGPPGRSNSATAITTSNAPPAATASAIIAAEGPSMVSLPRIPSLTLNSIHRSYSNDSSRHDSLGSNPAARSRHPSLTTTYTHPKHLGYGYSQRSTLLSSGTTGTPQGEHPNSFSPQHISRSLSHTEPAAFQAQPQPHTPGAHSMTQRTFSNLDPVQRHLISHIDKLFSDRLEVF</sequence>
<feature type="compositionally biased region" description="Low complexity" evidence="1">
    <location>
        <begin position="350"/>
        <end position="369"/>
    </location>
</feature>
<evidence type="ECO:0000313" key="3">
    <source>
        <dbReference type="Proteomes" id="UP001150925"/>
    </source>
</evidence>
<reference evidence="2" key="1">
    <citation type="submission" date="2022-07" db="EMBL/GenBank/DDBJ databases">
        <title>Phylogenomic reconstructions and comparative analyses of Kickxellomycotina fungi.</title>
        <authorList>
            <person name="Reynolds N.K."/>
            <person name="Stajich J.E."/>
            <person name="Barry K."/>
            <person name="Grigoriev I.V."/>
            <person name="Crous P."/>
            <person name="Smith M.E."/>
        </authorList>
    </citation>
    <scope>NUCLEOTIDE SEQUENCE</scope>
    <source>
        <strain evidence="2">RSA 1196</strain>
    </source>
</reference>
<evidence type="ECO:0000256" key="1">
    <source>
        <dbReference type="SAM" id="MobiDB-lite"/>
    </source>
</evidence>
<dbReference type="AlphaFoldDB" id="A0A9W8AJC4"/>
<feature type="non-terminal residue" evidence="2">
    <location>
        <position position="837"/>
    </location>
</feature>
<feature type="region of interest" description="Disordered" evidence="1">
    <location>
        <begin position="715"/>
        <end position="785"/>
    </location>
</feature>
<name>A0A9W8AJC4_9FUNG</name>
<dbReference type="Proteomes" id="UP001150925">
    <property type="component" value="Unassembled WGS sequence"/>
</dbReference>
<feature type="region of interest" description="Disordered" evidence="1">
    <location>
        <begin position="644"/>
        <end position="681"/>
    </location>
</feature>
<protein>
    <submittedName>
        <fullName evidence="2">Uncharacterized protein</fullName>
    </submittedName>
</protein>
<proteinExistence type="predicted"/>
<dbReference type="OrthoDB" id="203678at2759"/>
<feature type="compositionally biased region" description="Low complexity" evidence="1">
    <location>
        <begin position="54"/>
        <end position="65"/>
    </location>
</feature>
<feature type="compositionally biased region" description="Low complexity" evidence="1">
    <location>
        <begin position="670"/>
        <end position="681"/>
    </location>
</feature>
<accession>A0A9W8AJC4</accession>
<evidence type="ECO:0000313" key="2">
    <source>
        <dbReference type="EMBL" id="KAJ1954396.1"/>
    </source>
</evidence>
<feature type="compositionally biased region" description="Low complexity" evidence="1">
    <location>
        <begin position="757"/>
        <end position="767"/>
    </location>
</feature>
<feature type="non-terminal residue" evidence="2">
    <location>
        <position position="1"/>
    </location>
</feature>
<dbReference type="EMBL" id="JANBPY010002587">
    <property type="protein sequence ID" value="KAJ1954396.1"/>
    <property type="molecule type" value="Genomic_DNA"/>
</dbReference>
<feature type="region of interest" description="Disordered" evidence="1">
    <location>
        <begin position="790"/>
        <end position="809"/>
    </location>
</feature>
<keyword evidence="3" id="KW-1185">Reference proteome</keyword>
<gene>
    <name evidence="2" type="ORF">IWQ62_005768</name>
</gene>